<feature type="signal peptide" evidence="1">
    <location>
        <begin position="1"/>
        <end position="18"/>
    </location>
</feature>
<proteinExistence type="predicted"/>
<sequence length="158" mass="16843">MRSVVFMLALCAPFPALALSCIAPSVERTFHEVNDAKAEYVVVHGRLTLDQSKLPSEGTTQSNPPKMTMVPATLNGTSLSASGFHTPFDHDIMLEVACFGPWCGSIADGADVLAFVRRDGGQYALGINPCGGHVFAPAQPAQMEQVRQCFTGGTCKKK</sequence>
<dbReference type="EMBL" id="JBHSWG010000001">
    <property type="protein sequence ID" value="MFC6758631.1"/>
    <property type="molecule type" value="Genomic_DNA"/>
</dbReference>
<reference evidence="3" key="1">
    <citation type="journal article" date="2019" name="Int. J. Syst. Evol. Microbiol.">
        <title>The Global Catalogue of Microorganisms (GCM) 10K type strain sequencing project: providing services to taxonomists for standard genome sequencing and annotation.</title>
        <authorList>
            <consortium name="The Broad Institute Genomics Platform"/>
            <consortium name="The Broad Institute Genome Sequencing Center for Infectious Disease"/>
            <person name="Wu L."/>
            <person name="Ma J."/>
        </authorList>
    </citation>
    <scope>NUCLEOTIDE SEQUENCE [LARGE SCALE GENOMIC DNA]</scope>
    <source>
        <strain evidence="3">CCUG 66188</strain>
    </source>
</reference>
<keyword evidence="1" id="KW-0732">Signal</keyword>
<dbReference type="Proteomes" id="UP001596353">
    <property type="component" value="Unassembled WGS sequence"/>
</dbReference>
<keyword evidence="3" id="KW-1185">Reference proteome</keyword>
<dbReference type="PROSITE" id="PS51257">
    <property type="entry name" value="PROKAR_LIPOPROTEIN"/>
    <property type="match status" value="1"/>
</dbReference>
<evidence type="ECO:0000313" key="2">
    <source>
        <dbReference type="EMBL" id="MFC6758631.1"/>
    </source>
</evidence>
<name>A0ABW2AZ47_9RHOB</name>
<comment type="caution">
    <text evidence="2">The sequence shown here is derived from an EMBL/GenBank/DDBJ whole genome shotgun (WGS) entry which is preliminary data.</text>
</comment>
<evidence type="ECO:0000256" key="1">
    <source>
        <dbReference type="SAM" id="SignalP"/>
    </source>
</evidence>
<accession>A0ABW2AZ47</accession>
<evidence type="ECO:0008006" key="4">
    <source>
        <dbReference type="Google" id="ProtNLM"/>
    </source>
</evidence>
<organism evidence="2 3">
    <name type="scientific">Sulfitobacter porphyrae</name>
    <dbReference type="NCBI Taxonomy" id="1246864"/>
    <lineage>
        <taxon>Bacteria</taxon>
        <taxon>Pseudomonadati</taxon>
        <taxon>Pseudomonadota</taxon>
        <taxon>Alphaproteobacteria</taxon>
        <taxon>Rhodobacterales</taxon>
        <taxon>Roseobacteraceae</taxon>
        <taxon>Sulfitobacter</taxon>
    </lineage>
</organism>
<protein>
    <recommendedName>
        <fullName evidence="4">Lipoprotein</fullName>
    </recommendedName>
</protein>
<evidence type="ECO:0000313" key="3">
    <source>
        <dbReference type="Proteomes" id="UP001596353"/>
    </source>
</evidence>
<feature type="chain" id="PRO_5047226087" description="Lipoprotein" evidence="1">
    <location>
        <begin position="19"/>
        <end position="158"/>
    </location>
</feature>
<gene>
    <name evidence="2" type="ORF">ACFQFQ_02530</name>
</gene>